<dbReference type="Pfam" id="PF03455">
    <property type="entry name" value="dDENN"/>
    <property type="match status" value="1"/>
</dbReference>
<proteinExistence type="inferred from homology"/>
<dbReference type="PANTHER" id="PTHR46070:SF2">
    <property type="entry name" value="DENN DOMAIN-CONTAINING PROTEIN 5A"/>
    <property type="match status" value="1"/>
</dbReference>
<evidence type="ECO:0000256" key="1">
    <source>
        <dbReference type="ARBA" id="ARBA00004370"/>
    </source>
</evidence>
<dbReference type="PANTHER" id="PTHR46070">
    <property type="entry name" value="PINSTRIPE, ISOFORM A"/>
    <property type="match status" value="1"/>
</dbReference>
<keyword evidence="11" id="KW-1185">Reference proteome</keyword>
<dbReference type="AlphaFoldDB" id="A0A8C8CHX5"/>
<dbReference type="GO" id="GO:0005802">
    <property type="term" value="C:trans-Golgi network"/>
    <property type="evidence" value="ECO:0007669"/>
    <property type="project" value="TreeGrafter"/>
</dbReference>
<feature type="domain" description="UDENN" evidence="8">
    <location>
        <begin position="30"/>
        <end position="579"/>
    </location>
</feature>
<dbReference type="InterPro" id="IPR037213">
    <property type="entry name" value="Run_dom_sf"/>
</dbReference>
<dbReference type="Pfam" id="PF02759">
    <property type="entry name" value="RUN"/>
    <property type="match status" value="2"/>
</dbReference>
<dbReference type="SMART" id="SM00799">
    <property type="entry name" value="DENN"/>
    <property type="match status" value="1"/>
</dbReference>
<organism evidence="10 11">
    <name type="scientific">Oncorhynchus tshawytscha</name>
    <name type="common">Chinook salmon</name>
    <name type="synonym">Salmo tshawytscha</name>
    <dbReference type="NCBI Taxonomy" id="74940"/>
    <lineage>
        <taxon>Eukaryota</taxon>
        <taxon>Metazoa</taxon>
        <taxon>Chordata</taxon>
        <taxon>Craniata</taxon>
        <taxon>Vertebrata</taxon>
        <taxon>Euteleostomi</taxon>
        <taxon>Actinopterygii</taxon>
        <taxon>Neopterygii</taxon>
        <taxon>Teleostei</taxon>
        <taxon>Protacanthopterygii</taxon>
        <taxon>Salmoniformes</taxon>
        <taxon>Salmonidae</taxon>
        <taxon>Salmoninae</taxon>
        <taxon>Oncorhynchus</taxon>
    </lineage>
</organism>
<dbReference type="Pfam" id="PF01477">
    <property type="entry name" value="PLAT"/>
    <property type="match status" value="1"/>
</dbReference>
<dbReference type="SMART" id="SM00593">
    <property type="entry name" value="RUN"/>
    <property type="match status" value="2"/>
</dbReference>
<evidence type="ECO:0008006" key="12">
    <source>
        <dbReference type="Google" id="ProtNLM"/>
    </source>
</evidence>
<keyword evidence="3" id="KW-0344">Guanine-nucleotide releasing factor</keyword>
<dbReference type="Gene3D" id="3.30.450.200">
    <property type="match status" value="1"/>
</dbReference>
<reference evidence="10" key="2">
    <citation type="submission" date="2025-09" db="UniProtKB">
        <authorList>
            <consortium name="Ensembl"/>
        </authorList>
    </citation>
    <scope>IDENTIFICATION</scope>
</reference>
<feature type="domain" description="RUN" evidence="9">
    <location>
        <begin position="1101"/>
        <end position="1248"/>
    </location>
</feature>
<dbReference type="SMART" id="SM00801">
    <property type="entry name" value="dDENN"/>
    <property type="match status" value="1"/>
</dbReference>
<dbReference type="Proteomes" id="UP000694402">
    <property type="component" value="Unassembled WGS sequence"/>
</dbReference>
<dbReference type="GO" id="GO:0016020">
    <property type="term" value="C:membrane"/>
    <property type="evidence" value="ECO:0007669"/>
    <property type="project" value="UniProtKB-SubCell"/>
</dbReference>
<dbReference type="Pfam" id="PF02141">
    <property type="entry name" value="DENN"/>
    <property type="match status" value="1"/>
</dbReference>
<evidence type="ECO:0000259" key="9">
    <source>
        <dbReference type="PROSITE" id="PS50826"/>
    </source>
</evidence>
<sequence length="1253" mass="143504">MTTGFSSNSCRFADYFVICGLDTESGLEPDELSGENFEQSPLRRTFKSKVLAHYPENVEWSPFDQDAVGMLCMPKGLAFRTQADTREPQFHSFIITREDGSRTYGFALTFYEEVTSKQICSAMQTLYHMHNAEQYDILHTPTTPRCPEDQRHLHPHPLNPHPQHMLLPTPSISRLQRFNSYDISRDTLYVSKCICLIAPMAFPQACRKVLQQLHQAVSSPQPPPLPLESYVYNILYEVPLPPAGRSLKFSGVYGPVVCQRPSTAELPLFDFPISQVFELLGVENVLQLFTCALLEIQILLYSQHYQRLMTVAESITALMFPFQWQHVYVPILPASLLHFLDAPVPYLMGLHSNGEGDRTKLELPQEANLCFVDIDNHFIELPEDLPLFPNKLEFIQEISEVLLAFGVSPEGNPLHSQGQAKHWGFRSTDMVTDRRNGNLASSPLNSYLLRENETIARLQALVKRTGVSLEKDASSNKDLKVQCDEEELKMHQLNIQVREVFANRFTQMFADYEVFVIQPNQDKESWFSNRDQMQNFDKASFLSDQPEPYLPFLSRFLETQMFASFIDSKILCHDDEDKEHTLRVFDSRVDKIRMLNVRTPTLRTSMYQTCTNIDEAEKAIEMRVVKIDHTALHPHLLDMKIGQGRYEHGFFPRLQSDVLSTGPVSNKWAKRSAPAQWRRKDRQKQHAEHLYLDNDQREKYIQEARNLGTTIRQPKLSNLSPSVIAQTNWKFVEGLLKECRNKTKRMLVEKMGREAVELGHGEVSITGVEENTLIASLCDLLERIWSHGLQVKQGKSALWSHLLHYQESKEKTDAAPAGLGPPGKPLIEIHIQNIGEIKTDVGKARAWVRLSMEKKLLSRHLKKLLSDHELTKKLYKRYAFLRCDDEKEQFLYHLLSFNAVDYFCFTNVFTTIMIPYHVLVIPSKKLGGSMFTANPWVCVSGELNIPGILIIISIYIHLNMTFALCLLSLSQCQNLGKLTTVQMGHDNSGLYAKWLVEYVMVRNEITGHAYKFPCGRWLGKGVDDGSLERVLVGELVTPNSENEDRMCRTPPMQQSPGMMRRFVTISPNKLNTGQIQEGVGEAINGIVKHFHKPEKERGSLTLLLCGEYGLVWALEQVFQHGFKSPRLFKNVFIWDFLVYSIVRAIAEQREVTPDENWQTRVRHFCRFMRAINSTSRNIGKDGKFQMLVCLGARDHLLHHWIALLADCPITVQMYEDTALIKDRSLVNSLIRVLQTLQEFNITLEASLVKGIGI</sequence>
<dbReference type="InterPro" id="IPR043153">
    <property type="entry name" value="DENN_C"/>
</dbReference>
<dbReference type="CDD" id="cd01757">
    <property type="entry name" value="PLAT_RAB6IP1"/>
    <property type="match status" value="1"/>
</dbReference>
<dbReference type="InterPro" id="IPR036392">
    <property type="entry name" value="PLAT/LH2_dom_sf"/>
</dbReference>
<dbReference type="PROSITE" id="PS50211">
    <property type="entry name" value="DENN"/>
    <property type="match status" value="1"/>
</dbReference>
<dbReference type="InterPro" id="IPR047277">
    <property type="entry name" value="PLAT_RAB6IP1"/>
</dbReference>
<dbReference type="GO" id="GO:0005085">
    <property type="term" value="F:guanyl-nucleotide exchange factor activity"/>
    <property type="evidence" value="ECO:0007669"/>
    <property type="project" value="UniProtKB-KW"/>
</dbReference>
<keyword evidence="4" id="KW-0677">Repeat</keyword>
<evidence type="ECO:0000313" key="11">
    <source>
        <dbReference type="Proteomes" id="UP000694402"/>
    </source>
</evidence>
<gene>
    <name evidence="10" type="primary">DENND5A</name>
</gene>
<evidence type="ECO:0000256" key="5">
    <source>
        <dbReference type="ARBA" id="ARBA00023136"/>
    </source>
</evidence>
<reference evidence="10" key="1">
    <citation type="submission" date="2025-08" db="UniProtKB">
        <authorList>
            <consortium name="Ensembl"/>
        </authorList>
    </citation>
    <scope>IDENTIFICATION</scope>
</reference>
<evidence type="ECO:0000256" key="3">
    <source>
        <dbReference type="ARBA" id="ARBA00022658"/>
    </source>
</evidence>
<dbReference type="GO" id="GO:0005829">
    <property type="term" value="C:cytosol"/>
    <property type="evidence" value="ECO:0007669"/>
    <property type="project" value="GOC"/>
</dbReference>
<dbReference type="Gene3D" id="2.60.60.20">
    <property type="entry name" value="PLAT/LH2 domain"/>
    <property type="match status" value="1"/>
</dbReference>
<comment type="caution">
    <text evidence="6">Lacks conserved residue(s) required for the propagation of feature annotation.</text>
</comment>
<evidence type="ECO:0000313" key="10">
    <source>
        <dbReference type="Ensembl" id="ENSOTSP00005011796.2"/>
    </source>
</evidence>
<dbReference type="InterPro" id="IPR047278">
    <property type="entry name" value="DEN5A/B"/>
</dbReference>
<dbReference type="Gene3D" id="3.40.50.11500">
    <property type="match status" value="1"/>
</dbReference>
<dbReference type="InterPro" id="IPR037516">
    <property type="entry name" value="Tripartite_DENN"/>
</dbReference>
<name>A0A8C8CHX5_ONCTS</name>
<dbReference type="GO" id="GO:0042147">
    <property type="term" value="P:retrograde transport, endosome to Golgi"/>
    <property type="evidence" value="ECO:0007669"/>
    <property type="project" value="TreeGrafter"/>
</dbReference>
<dbReference type="GO" id="GO:0031267">
    <property type="term" value="F:small GTPase binding"/>
    <property type="evidence" value="ECO:0007669"/>
    <property type="project" value="InterPro"/>
</dbReference>
<dbReference type="Ensembl" id="ENSOTST00005012959.2">
    <property type="protein sequence ID" value="ENSOTSP00005011796.2"/>
    <property type="gene ID" value="ENSOTSG00005005463.2"/>
</dbReference>
<feature type="domain" description="RUN" evidence="9">
    <location>
        <begin position="768"/>
        <end position="910"/>
    </location>
</feature>
<dbReference type="InterPro" id="IPR004012">
    <property type="entry name" value="Run_dom"/>
</dbReference>
<dbReference type="GeneTree" id="ENSGT00940000153678"/>
<dbReference type="PROSITE" id="PS50826">
    <property type="entry name" value="RUN"/>
    <property type="match status" value="2"/>
</dbReference>
<dbReference type="Gene3D" id="1.20.58.900">
    <property type="match status" value="3"/>
</dbReference>
<dbReference type="InterPro" id="IPR001194">
    <property type="entry name" value="cDENN_dom"/>
</dbReference>
<keyword evidence="5" id="KW-0472">Membrane</keyword>
<protein>
    <recommendedName>
        <fullName evidence="12">DENN/MADD domain containing 5A</fullName>
    </recommendedName>
</protein>
<dbReference type="SUPFAM" id="SSF140741">
    <property type="entry name" value="RUN domain-like"/>
    <property type="match status" value="2"/>
</dbReference>
<comment type="subcellular location">
    <subcellularLocation>
        <location evidence="1">Membrane</location>
    </subcellularLocation>
</comment>
<dbReference type="Pfam" id="PF03456">
    <property type="entry name" value="uDENN"/>
    <property type="match status" value="1"/>
</dbReference>
<comment type="similarity">
    <text evidence="2">Belongs to the RAB6IP1 family.</text>
</comment>
<dbReference type="FunFam" id="1.20.58.900:FF:000007">
    <property type="entry name" value="DENN domain-containing protein 5B"/>
    <property type="match status" value="1"/>
</dbReference>
<accession>A0A8C8CHX5</accession>
<dbReference type="PROSITE" id="PS50095">
    <property type="entry name" value="PLAT"/>
    <property type="match status" value="1"/>
</dbReference>
<dbReference type="SMART" id="SM00800">
    <property type="entry name" value="uDENN"/>
    <property type="match status" value="1"/>
</dbReference>
<dbReference type="SUPFAM" id="SSF49723">
    <property type="entry name" value="Lipase/lipooxygenase domain (PLAT/LH2 domain)"/>
    <property type="match status" value="1"/>
</dbReference>
<evidence type="ECO:0000259" key="8">
    <source>
        <dbReference type="PROSITE" id="PS50211"/>
    </source>
</evidence>
<feature type="domain" description="PLAT" evidence="7">
    <location>
        <begin position="914"/>
        <end position="1032"/>
    </location>
</feature>
<evidence type="ECO:0000256" key="4">
    <source>
        <dbReference type="ARBA" id="ARBA00022737"/>
    </source>
</evidence>
<dbReference type="InterPro" id="IPR001024">
    <property type="entry name" value="PLAT/LH2_dom"/>
</dbReference>
<evidence type="ECO:0000256" key="6">
    <source>
        <dbReference type="PROSITE-ProRule" id="PRU00152"/>
    </source>
</evidence>
<dbReference type="InterPro" id="IPR005112">
    <property type="entry name" value="dDENN_dom"/>
</dbReference>
<dbReference type="InterPro" id="IPR005113">
    <property type="entry name" value="uDENN_dom"/>
</dbReference>
<evidence type="ECO:0000259" key="7">
    <source>
        <dbReference type="PROSITE" id="PS50095"/>
    </source>
</evidence>
<evidence type="ECO:0000256" key="2">
    <source>
        <dbReference type="ARBA" id="ARBA00006664"/>
    </source>
</evidence>